<dbReference type="Pfam" id="PF08238">
    <property type="entry name" value="Sel1"/>
    <property type="match status" value="9"/>
</dbReference>
<accession>A0ABQ8EZU0</accession>
<organism evidence="3 4">
    <name type="scientific">Batrachochytrium salamandrivorans</name>
    <dbReference type="NCBI Taxonomy" id="1357716"/>
    <lineage>
        <taxon>Eukaryota</taxon>
        <taxon>Fungi</taxon>
        <taxon>Fungi incertae sedis</taxon>
        <taxon>Chytridiomycota</taxon>
        <taxon>Chytridiomycota incertae sedis</taxon>
        <taxon>Chytridiomycetes</taxon>
        <taxon>Rhizophydiales</taxon>
        <taxon>Rhizophydiales incertae sedis</taxon>
        <taxon>Batrachochytrium</taxon>
    </lineage>
</organism>
<feature type="compositionally biased region" description="Low complexity" evidence="2">
    <location>
        <begin position="152"/>
        <end position="162"/>
    </location>
</feature>
<sequence length="932" mass="102737">MTTVYGQRKDKTTAITAAHHPRVFIPERSYQYSGNGSSSSINNILPPGPDTYLSTTDMSGSVVVDRVAADALHLSRSSNDRPLPTLPINQPQKHSHNHRHLNQHNAMHLDSPVPETSSSASGPPKGRSLISGFGKRARNLASTPLFPSAPATYTSTQQTHHTQYTRDNESVSRSNYMPATATLTTVGIDELGIIFAEILMGMAYLSNHIPELATVVKYIQEIKDNLVMKRDEIKRYITALPPQTVSTYAIGVSSPYSPTMKELASSPQSSPMAPIPFSRGSHGKNVAFSESSPTSTAHIIYNWLYEIQKVAWVLNEKIKKYQRTPLIGLSTGYHRRKIIDFCTRIRASWVELILELGIALAQSNSINTCQVAQNITKLAIATGMPDDWADIGLDDAKTIFMQGEKYFMGYGVVKSFDIAFKRYETAARMDLAEASNMLGVMLEFGLGRERDITSATKWYRRAAEGKSAEALNNLGRLYELGKGCQISHVLALEMYKRASKLGHLDGMTNYGFMLENGLGGNQDLHFAMEMYKSAADSGYARAQNALGGCYYCGRGTRRDYTDAVMWYRRAADQGFPPAHNNLGICYEEGHGAAKDHVMAKMHYQKAAELRHPSGTNNLGYMLLVEGDFILAMQYFNIALLMGSVDAAYHLGTIYESGCSEPTSLVRRVTQLSQPPITRQIDLAIRYYQIAADQRHTRAQVRLATLLIFIGQSEDSTDNEISLLGRQGVVNGTQPSLDVKFGGSLTRTSRNDVALKYLLMAATPTTPTSSGNSVSNPHATEQSASTSSLSYSHQQGNRSHYPEWQHYDNHRYSMYSQSQGQNSHEGSLIPLDLGVFKGDPDAQNMLGEMIEMGYAGGIDGDGDPAVAASWYRRAVYLGHVRATFNLAALYEAGQGVEKDYEKSTKLYREAARRGSKDAADRLATLSDLPISPM</sequence>
<dbReference type="InterPro" id="IPR050767">
    <property type="entry name" value="Sel1_AlgK"/>
</dbReference>
<reference evidence="3 4" key="1">
    <citation type="submission" date="2021-02" db="EMBL/GenBank/DDBJ databases">
        <title>Variation within the Batrachochytrium salamandrivorans European outbreak.</title>
        <authorList>
            <person name="Kelly M."/>
            <person name="Pasmans F."/>
            <person name="Shea T.P."/>
            <person name="Munoz J.F."/>
            <person name="Carranza S."/>
            <person name="Cuomo C.A."/>
            <person name="Martel A."/>
        </authorList>
    </citation>
    <scope>NUCLEOTIDE SEQUENCE [LARGE SCALE GENOMIC DNA]</scope>
    <source>
        <strain evidence="3 4">AMFP18/2</strain>
    </source>
</reference>
<dbReference type="EMBL" id="JAFCIX010000447">
    <property type="protein sequence ID" value="KAH6589561.1"/>
    <property type="molecule type" value="Genomic_DNA"/>
</dbReference>
<name>A0ABQ8EZU0_9FUNG</name>
<feature type="region of interest" description="Disordered" evidence="2">
    <location>
        <begin position="149"/>
        <end position="171"/>
    </location>
</feature>
<gene>
    <name evidence="3" type="ORF">BASA50_009972</name>
</gene>
<evidence type="ECO:0000313" key="4">
    <source>
        <dbReference type="Proteomes" id="UP001648503"/>
    </source>
</evidence>
<dbReference type="Gene3D" id="1.25.40.10">
    <property type="entry name" value="Tetratricopeptide repeat domain"/>
    <property type="match status" value="2"/>
</dbReference>
<comment type="similarity">
    <text evidence="1">Belongs to the sel-1 family.</text>
</comment>
<protein>
    <submittedName>
        <fullName evidence="3">Uncharacterized protein</fullName>
    </submittedName>
</protein>
<proteinExistence type="inferred from homology"/>
<dbReference type="PANTHER" id="PTHR11102:SF160">
    <property type="entry name" value="ERAD-ASSOCIATED E3 UBIQUITIN-PROTEIN LIGASE COMPONENT HRD3"/>
    <property type="match status" value="1"/>
</dbReference>
<dbReference type="InterPro" id="IPR011990">
    <property type="entry name" value="TPR-like_helical_dom_sf"/>
</dbReference>
<dbReference type="InterPro" id="IPR006597">
    <property type="entry name" value="Sel1-like"/>
</dbReference>
<dbReference type="SUPFAM" id="SSF81901">
    <property type="entry name" value="HCP-like"/>
    <property type="match status" value="3"/>
</dbReference>
<feature type="region of interest" description="Disordered" evidence="2">
    <location>
        <begin position="108"/>
        <end position="127"/>
    </location>
</feature>
<dbReference type="PANTHER" id="PTHR11102">
    <property type="entry name" value="SEL-1-LIKE PROTEIN"/>
    <property type="match status" value="1"/>
</dbReference>
<evidence type="ECO:0000313" key="3">
    <source>
        <dbReference type="EMBL" id="KAH6589561.1"/>
    </source>
</evidence>
<comment type="caution">
    <text evidence="3">The sequence shown here is derived from an EMBL/GenBank/DDBJ whole genome shotgun (WGS) entry which is preliminary data.</text>
</comment>
<feature type="region of interest" description="Disordered" evidence="2">
    <location>
        <begin position="75"/>
        <end position="99"/>
    </location>
</feature>
<evidence type="ECO:0000256" key="2">
    <source>
        <dbReference type="SAM" id="MobiDB-lite"/>
    </source>
</evidence>
<evidence type="ECO:0000256" key="1">
    <source>
        <dbReference type="ARBA" id="ARBA00038101"/>
    </source>
</evidence>
<dbReference type="SMART" id="SM00671">
    <property type="entry name" value="SEL1"/>
    <property type="match status" value="10"/>
</dbReference>
<dbReference type="Proteomes" id="UP001648503">
    <property type="component" value="Unassembled WGS sequence"/>
</dbReference>
<keyword evidence="4" id="KW-1185">Reference proteome</keyword>
<feature type="region of interest" description="Disordered" evidence="2">
    <location>
        <begin position="764"/>
        <end position="797"/>
    </location>
</feature>